<dbReference type="Gene3D" id="1.10.260.40">
    <property type="entry name" value="lambda repressor-like DNA-binding domains"/>
    <property type="match status" value="1"/>
</dbReference>
<dbReference type="GO" id="GO:0003677">
    <property type="term" value="F:DNA binding"/>
    <property type="evidence" value="ECO:0007669"/>
    <property type="project" value="UniProtKB-KW"/>
</dbReference>
<evidence type="ECO:0000256" key="2">
    <source>
        <dbReference type="ARBA" id="ARBA00023015"/>
    </source>
</evidence>
<feature type="domain" description="HTH lacI-type" evidence="5">
    <location>
        <begin position="8"/>
        <end position="62"/>
    </location>
</feature>
<dbReference type="PROSITE" id="PS50932">
    <property type="entry name" value="HTH_LACI_2"/>
    <property type="match status" value="1"/>
</dbReference>
<evidence type="ECO:0000313" key="7">
    <source>
        <dbReference type="Proteomes" id="UP001410795"/>
    </source>
</evidence>
<dbReference type="Proteomes" id="UP001410795">
    <property type="component" value="Unassembled WGS sequence"/>
</dbReference>
<dbReference type="Pfam" id="PF13377">
    <property type="entry name" value="Peripla_BP_3"/>
    <property type="match status" value="1"/>
</dbReference>
<keyword evidence="1" id="KW-0678">Repressor</keyword>
<dbReference type="PANTHER" id="PTHR30146:SF148">
    <property type="entry name" value="HTH-TYPE TRANSCRIPTIONAL REPRESSOR PURR-RELATED"/>
    <property type="match status" value="1"/>
</dbReference>
<evidence type="ECO:0000313" key="6">
    <source>
        <dbReference type="EMBL" id="GAA3663889.1"/>
    </source>
</evidence>
<evidence type="ECO:0000256" key="4">
    <source>
        <dbReference type="ARBA" id="ARBA00023163"/>
    </source>
</evidence>
<proteinExistence type="predicted"/>
<dbReference type="InterPro" id="IPR046335">
    <property type="entry name" value="LacI/GalR-like_sensor"/>
</dbReference>
<keyword evidence="4" id="KW-0804">Transcription</keyword>
<organism evidence="6 7">
    <name type="scientific">Microbacterium marinilacus</name>
    <dbReference type="NCBI Taxonomy" id="415209"/>
    <lineage>
        <taxon>Bacteria</taxon>
        <taxon>Bacillati</taxon>
        <taxon>Actinomycetota</taxon>
        <taxon>Actinomycetes</taxon>
        <taxon>Micrococcales</taxon>
        <taxon>Microbacteriaceae</taxon>
        <taxon>Microbacterium</taxon>
    </lineage>
</organism>
<dbReference type="InterPro" id="IPR010982">
    <property type="entry name" value="Lambda_DNA-bd_dom_sf"/>
</dbReference>
<evidence type="ECO:0000259" key="5">
    <source>
        <dbReference type="PROSITE" id="PS50932"/>
    </source>
</evidence>
<dbReference type="RefSeq" id="WP_221860660.1">
    <property type="nucleotide sequence ID" value="NZ_BAAAYV010000015.1"/>
</dbReference>
<dbReference type="EMBL" id="BAAAYV010000015">
    <property type="protein sequence ID" value="GAA3663889.1"/>
    <property type="molecule type" value="Genomic_DNA"/>
</dbReference>
<sequence>MTASHRRATLRDVAAEAGVSVSQASFALNGTGRVAPMTAARVRAAADTLGYAADARARALRTGQSDVYGVVIRNMRNPLFLDILRGMEERADAAGATLLIVSTNYSPEREQQALRRLTAQHVSGIAIAPIGGLDQLADGVRRSGWSDPTATRPLIAFHCSPPETVEDDADGFATAGPDEKQAVALALDELRRHGHRAPVLVAAPTDLVADRTREQTFLRLCAQWGLSGEILRCPLDARSIEQLTHRLCEEREHPALIVNSDYLAAGVYAAAAARDARVGTDLSVIGHDDLATSALLAPGLTTIRFDRSGLGRDLMDRLLVPGDAIRHTRMPVTLVPRASVAFR</sequence>
<evidence type="ECO:0000256" key="3">
    <source>
        <dbReference type="ARBA" id="ARBA00023125"/>
    </source>
</evidence>
<name>A0ABP7BMS8_9MICO</name>
<dbReference type="InterPro" id="IPR000843">
    <property type="entry name" value="HTH_LacI"/>
</dbReference>
<keyword evidence="3 6" id="KW-0238">DNA-binding</keyword>
<dbReference type="CDD" id="cd06267">
    <property type="entry name" value="PBP1_LacI_sugar_binding-like"/>
    <property type="match status" value="1"/>
</dbReference>
<gene>
    <name evidence="6" type="ORF">GCM10022202_27230</name>
</gene>
<protein>
    <submittedName>
        <fullName evidence="6">LacI family DNA-binding transcriptional regulator</fullName>
    </submittedName>
</protein>
<dbReference type="CDD" id="cd01392">
    <property type="entry name" value="HTH_LacI"/>
    <property type="match status" value="1"/>
</dbReference>
<keyword evidence="7" id="KW-1185">Reference proteome</keyword>
<dbReference type="Pfam" id="PF00356">
    <property type="entry name" value="LacI"/>
    <property type="match status" value="1"/>
</dbReference>
<reference evidence="7" key="1">
    <citation type="journal article" date="2019" name="Int. J. Syst. Evol. Microbiol.">
        <title>The Global Catalogue of Microorganisms (GCM) 10K type strain sequencing project: providing services to taxonomists for standard genome sequencing and annotation.</title>
        <authorList>
            <consortium name="The Broad Institute Genomics Platform"/>
            <consortium name="The Broad Institute Genome Sequencing Center for Infectious Disease"/>
            <person name="Wu L."/>
            <person name="Ma J."/>
        </authorList>
    </citation>
    <scope>NUCLEOTIDE SEQUENCE [LARGE SCALE GENOMIC DNA]</scope>
    <source>
        <strain evidence="7">JCM 16546</strain>
    </source>
</reference>
<evidence type="ECO:0000256" key="1">
    <source>
        <dbReference type="ARBA" id="ARBA00022491"/>
    </source>
</evidence>
<dbReference type="SUPFAM" id="SSF53822">
    <property type="entry name" value="Periplasmic binding protein-like I"/>
    <property type="match status" value="1"/>
</dbReference>
<dbReference type="InterPro" id="IPR028082">
    <property type="entry name" value="Peripla_BP_I"/>
</dbReference>
<keyword evidence="2" id="KW-0805">Transcription regulation</keyword>
<dbReference type="PANTHER" id="PTHR30146">
    <property type="entry name" value="LACI-RELATED TRANSCRIPTIONAL REPRESSOR"/>
    <property type="match status" value="1"/>
</dbReference>
<dbReference type="Gene3D" id="3.40.50.2300">
    <property type="match status" value="2"/>
</dbReference>
<comment type="caution">
    <text evidence="6">The sequence shown here is derived from an EMBL/GenBank/DDBJ whole genome shotgun (WGS) entry which is preliminary data.</text>
</comment>
<dbReference type="SMART" id="SM00354">
    <property type="entry name" value="HTH_LACI"/>
    <property type="match status" value="1"/>
</dbReference>
<accession>A0ABP7BMS8</accession>
<dbReference type="SUPFAM" id="SSF47413">
    <property type="entry name" value="lambda repressor-like DNA-binding domains"/>
    <property type="match status" value="1"/>
</dbReference>